<dbReference type="Proteomes" id="UP000306196">
    <property type="component" value="Unassembled WGS sequence"/>
</dbReference>
<protein>
    <recommendedName>
        <fullName evidence="3">Antitoxin</fullName>
    </recommendedName>
</protein>
<name>A0A5R8K7P0_9BACT</name>
<reference evidence="1 2" key="1">
    <citation type="submission" date="2019-05" db="EMBL/GenBank/DDBJ databases">
        <title>Verrucobacter flavum gen. nov., sp. nov. a new member of the family Verrucomicrobiaceae.</title>
        <authorList>
            <person name="Szuroczki S."/>
            <person name="Abbaszade G."/>
            <person name="Szabo A."/>
            <person name="Felfoldi T."/>
            <person name="Schumann P."/>
            <person name="Boka K."/>
            <person name="Keki Z."/>
            <person name="Toumi M."/>
            <person name="Toth E."/>
        </authorList>
    </citation>
    <scope>NUCLEOTIDE SEQUENCE [LARGE SCALE GENOMIC DNA]</scope>
    <source>
        <strain evidence="1 2">MG-N-17</strain>
    </source>
</reference>
<evidence type="ECO:0000313" key="1">
    <source>
        <dbReference type="EMBL" id="TLD68368.1"/>
    </source>
</evidence>
<gene>
    <name evidence="1" type="ORF">FEM03_22965</name>
</gene>
<dbReference type="EMBL" id="VAUV01000026">
    <property type="protein sequence ID" value="TLD68368.1"/>
    <property type="molecule type" value="Genomic_DNA"/>
</dbReference>
<dbReference type="AlphaFoldDB" id="A0A5R8K7P0"/>
<proteinExistence type="predicted"/>
<accession>A0A5R8K7P0</accession>
<dbReference type="SUPFAM" id="SSF47598">
    <property type="entry name" value="Ribbon-helix-helix"/>
    <property type="match status" value="1"/>
</dbReference>
<keyword evidence="2" id="KW-1185">Reference proteome</keyword>
<dbReference type="OrthoDB" id="8904858at2"/>
<dbReference type="GO" id="GO:0006355">
    <property type="term" value="P:regulation of DNA-templated transcription"/>
    <property type="evidence" value="ECO:0007669"/>
    <property type="project" value="InterPro"/>
</dbReference>
<dbReference type="RefSeq" id="WP_138088661.1">
    <property type="nucleotide sequence ID" value="NZ_VAUV01000026.1"/>
</dbReference>
<organism evidence="1 2">
    <name type="scientific">Phragmitibacter flavus</name>
    <dbReference type="NCBI Taxonomy" id="2576071"/>
    <lineage>
        <taxon>Bacteria</taxon>
        <taxon>Pseudomonadati</taxon>
        <taxon>Verrucomicrobiota</taxon>
        <taxon>Verrucomicrobiia</taxon>
        <taxon>Verrucomicrobiales</taxon>
        <taxon>Verrucomicrobiaceae</taxon>
        <taxon>Phragmitibacter</taxon>
    </lineage>
</organism>
<dbReference type="InterPro" id="IPR019239">
    <property type="entry name" value="VapB_antitoxin"/>
</dbReference>
<sequence>MKTTLEIDDELYRETKALAALTGRKMKDLVNEALSNVVRGGGPPSFRKPAEKMKLPLIPTLHGGTPITSEQIYQLESTADLDLP</sequence>
<dbReference type="InterPro" id="IPR010985">
    <property type="entry name" value="Ribbon_hlx_hlx"/>
</dbReference>
<evidence type="ECO:0008006" key="3">
    <source>
        <dbReference type="Google" id="ProtNLM"/>
    </source>
</evidence>
<dbReference type="Pfam" id="PF09957">
    <property type="entry name" value="VapB_antitoxin"/>
    <property type="match status" value="1"/>
</dbReference>
<evidence type="ECO:0000313" key="2">
    <source>
        <dbReference type="Proteomes" id="UP000306196"/>
    </source>
</evidence>
<comment type="caution">
    <text evidence="1">The sequence shown here is derived from an EMBL/GenBank/DDBJ whole genome shotgun (WGS) entry which is preliminary data.</text>
</comment>